<dbReference type="Gene3D" id="1.10.10.10">
    <property type="entry name" value="Winged helix-like DNA-binding domain superfamily/Winged helix DNA-binding domain"/>
    <property type="match status" value="1"/>
</dbReference>
<dbReference type="GO" id="GO:0003700">
    <property type="term" value="F:DNA-binding transcription factor activity"/>
    <property type="evidence" value="ECO:0007669"/>
    <property type="project" value="InterPro"/>
</dbReference>
<evidence type="ECO:0000313" key="3">
    <source>
        <dbReference type="Proteomes" id="UP000199696"/>
    </source>
</evidence>
<dbReference type="InterPro" id="IPR039422">
    <property type="entry name" value="MarR/SlyA-like"/>
</dbReference>
<dbReference type="EMBL" id="FMHY01000002">
    <property type="protein sequence ID" value="SCL58944.1"/>
    <property type="molecule type" value="Genomic_DNA"/>
</dbReference>
<dbReference type="InterPro" id="IPR000835">
    <property type="entry name" value="HTH_MarR-typ"/>
</dbReference>
<dbReference type="InterPro" id="IPR036388">
    <property type="entry name" value="WH-like_DNA-bd_sf"/>
</dbReference>
<sequence length="164" mass="17689">MGNSPRESAQMAAVERAMVALRRQQSRHSLARLSARRGLRSGRVGALPDAVFQLLDAAEHAAALGRALTVTEAATALAVDQPRASRLAAQAADAGLLRREADQTDGRRSLLALTPDGHAAVKQIRDFRRQVIAEALRDWSAEDCADLARLLTRFVDDIAAITDE</sequence>
<gene>
    <name evidence="2" type="ORF">GA0070604_3945</name>
</gene>
<dbReference type="AlphaFoldDB" id="A0A1C6UYM3"/>
<reference evidence="3" key="1">
    <citation type="submission" date="2016-06" db="EMBL/GenBank/DDBJ databases">
        <authorList>
            <person name="Varghese N."/>
            <person name="Submissions Spin"/>
        </authorList>
    </citation>
    <scope>NUCLEOTIDE SEQUENCE [LARGE SCALE GENOMIC DNA]</scope>
    <source>
        <strain evidence="3">DSM 44814</strain>
    </source>
</reference>
<organism evidence="2 3">
    <name type="scientific">Micromonospora eburnea</name>
    <dbReference type="NCBI Taxonomy" id="227316"/>
    <lineage>
        <taxon>Bacteria</taxon>
        <taxon>Bacillati</taxon>
        <taxon>Actinomycetota</taxon>
        <taxon>Actinomycetes</taxon>
        <taxon>Micromonosporales</taxon>
        <taxon>Micromonosporaceae</taxon>
        <taxon>Micromonospora</taxon>
    </lineage>
</organism>
<dbReference type="STRING" id="227316.GA0070604_3945"/>
<name>A0A1C6UYM3_9ACTN</name>
<proteinExistence type="predicted"/>
<dbReference type="PANTHER" id="PTHR33164">
    <property type="entry name" value="TRANSCRIPTIONAL REGULATOR, MARR FAMILY"/>
    <property type="match status" value="1"/>
</dbReference>
<dbReference type="PROSITE" id="PS50995">
    <property type="entry name" value="HTH_MARR_2"/>
    <property type="match status" value="1"/>
</dbReference>
<accession>A0A1C6UYM3</accession>
<dbReference type="SMART" id="SM00347">
    <property type="entry name" value="HTH_MARR"/>
    <property type="match status" value="1"/>
</dbReference>
<evidence type="ECO:0000313" key="2">
    <source>
        <dbReference type="EMBL" id="SCL58944.1"/>
    </source>
</evidence>
<feature type="domain" description="HTH marR-type" evidence="1">
    <location>
        <begin position="7"/>
        <end position="156"/>
    </location>
</feature>
<dbReference type="InterPro" id="IPR036390">
    <property type="entry name" value="WH_DNA-bd_sf"/>
</dbReference>
<dbReference type="PANTHER" id="PTHR33164:SF57">
    <property type="entry name" value="MARR-FAMILY TRANSCRIPTIONAL REGULATOR"/>
    <property type="match status" value="1"/>
</dbReference>
<dbReference type="GO" id="GO:0006950">
    <property type="term" value="P:response to stress"/>
    <property type="evidence" value="ECO:0007669"/>
    <property type="project" value="TreeGrafter"/>
</dbReference>
<dbReference type="PRINTS" id="PR00598">
    <property type="entry name" value="HTHMARR"/>
</dbReference>
<evidence type="ECO:0000259" key="1">
    <source>
        <dbReference type="PROSITE" id="PS50995"/>
    </source>
</evidence>
<protein>
    <recommendedName>
        <fullName evidence="1">HTH marR-type domain-containing protein</fullName>
    </recommendedName>
</protein>
<dbReference type="SUPFAM" id="SSF46785">
    <property type="entry name" value="Winged helix' DNA-binding domain"/>
    <property type="match status" value="1"/>
</dbReference>
<dbReference type="Proteomes" id="UP000199696">
    <property type="component" value="Unassembled WGS sequence"/>
</dbReference>
<keyword evidence="3" id="KW-1185">Reference proteome</keyword>
<dbReference type="Pfam" id="PF12802">
    <property type="entry name" value="MarR_2"/>
    <property type="match status" value="1"/>
</dbReference>